<dbReference type="Proteomes" id="UP000499080">
    <property type="component" value="Unassembled WGS sequence"/>
</dbReference>
<keyword evidence="2" id="KW-1185">Reference proteome</keyword>
<evidence type="ECO:0000313" key="1">
    <source>
        <dbReference type="EMBL" id="GBM36083.1"/>
    </source>
</evidence>
<proteinExistence type="predicted"/>
<dbReference type="EMBL" id="BGPR01000802">
    <property type="protein sequence ID" value="GBM36083.1"/>
    <property type="molecule type" value="Genomic_DNA"/>
</dbReference>
<evidence type="ECO:0000313" key="2">
    <source>
        <dbReference type="Proteomes" id="UP000499080"/>
    </source>
</evidence>
<protein>
    <submittedName>
        <fullName evidence="1">Uncharacterized protein</fullName>
    </submittedName>
</protein>
<sequence length="166" mass="18217">MLASKLASGSKPGSTEDPSYIGHVAREIIRRRSNVFPLVRCGSLERAVPAQVSSSLSDLGSKWGAATENIPYAPSKRNVNITKLNSVSFSYTSYEFSAHVFIPIEHKAYFGTDLAILNLGQIKRTTPELAHPSPNFRVSTLDPFGLEVETLPLDHRGLERAFTLES</sequence>
<reference evidence="1 2" key="1">
    <citation type="journal article" date="2019" name="Sci. Rep.">
        <title>Orb-weaving spider Araneus ventricosus genome elucidates the spidroin gene catalogue.</title>
        <authorList>
            <person name="Kono N."/>
            <person name="Nakamura H."/>
            <person name="Ohtoshi R."/>
            <person name="Moran D.A.P."/>
            <person name="Shinohara A."/>
            <person name="Yoshida Y."/>
            <person name="Fujiwara M."/>
            <person name="Mori M."/>
            <person name="Tomita M."/>
            <person name="Arakawa K."/>
        </authorList>
    </citation>
    <scope>NUCLEOTIDE SEQUENCE [LARGE SCALE GENOMIC DNA]</scope>
</reference>
<organism evidence="1 2">
    <name type="scientific">Araneus ventricosus</name>
    <name type="common">Orbweaver spider</name>
    <name type="synonym">Epeira ventricosa</name>
    <dbReference type="NCBI Taxonomy" id="182803"/>
    <lineage>
        <taxon>Eukaryota</taxon>
        <taxon>Metazoa</taxon>
        <taxon>Ecdysozoa</taxon>
        <taxon>Arthropoda</taxon>
        <taxon>Chelicerata</taxon>
        <taxon>Arachnida</taxon>
        <taxon>Araneae</taxon>
        <taxon>Araneomorphae</taxon>
        <taxon>Entelegynae</taxon>
        <taxon>Araneoidea</taxon>
        <taxon>Araneidae</taxon>
        <taxon>Araneus</taxon>
    </lineage>
</organism>
<accession>A0A4Y2F3U8</accession>
<dbReference type="AlphaFoldDB" id="A0A4Y2F3U8"/>
<gene>
    <name evidence="1" type="ORF">AVEN_221243_1</name>
</gene>
<comment type="caution">
    <text evidence="1">The sequence shown here is derived from an EMBL/GenBank/DDBJ whole genome shotgun (WGS) entry which is preliminary data.</text>
</comment>
<name>A0A4Y2F3U8_ARAVE</name>